<proteinExistence type="predicted"/>
<sequence length="283" mass="31813">MATGRIDDSKATLDLARGPHMLRIDRATAANGSKKNSLLTLCNANPDHMHGFKKYADLPLFQFTPRRPLPEAYRTRTVPVATSSGPRYTPPRHLSLVQEIYLTKLDLTDGSFRNRAIPCINDSATNDSLRRVQEAATKDSKALENLDCLQSGLGLGDIMRKLVKHTLKSHCPPGSDEVQARRPRDRAKMVLTGGLLDCWRISRGFDSVDEYAASNPKPEDIFKLAKIRVVPKQPHRFKDDHEYSADNSDSEGSDMVYRNHRLLNRSLIYIMLLKHAIADARPD</sequence>
<dbReference type="AlphaFoldDB" id="A0A9P7G870"/>
<accession>A0A9P7G870</accession>
<dbReference type="OrthoDB" id="2496395at2759"/>
<feature type="domain" description="DUF6589" evidence="1">
    <location>
        <begin position="36"/>
        <end position="279"/>
    </location>
</feature>
<evidence type="ECO:0000313" key="3">
    <source>
        <dbReference type="Proteomes" id="UP000775547"/>
    </source>
</evidence>
<organism evidence="2 3">
    <name type="scientific">Asterophora parasitica</name>
    <dbReference type="NCBI Taxonomy" id="117018"/>
    <lineage>
        <taxon>Eukaryota</taxon>
        <taxon>Fungi</taxon>
        <taxon>Dikarya</taxon>
        <taxon>Basidiomycota</taxon>
        <taxon>Agaricomycotina</taxon>
        <taxon>Agaricomycetes</taxon>
        <taxon>Agaricomycetidae</taxon>
        <taxon>Agaricales</taxon>
        <taxon>Tricholomatineae</taxon>
        <taxon>Lyophyllaceae</taxon>
        <taxon>Asterophora</taxon>
    </lineage>
</organism>
<protein>
    <recommendedName>
        <fullName evidence="1">DUF6589 domain-containing protein</fullName>
    </recommendedName>
</protein>
<comment type="caution">
    <text evidence="2">The sequence shown here is derived from an EMBL/GenBank/DDBJ whole genome shotgun (WGS) entry which is preliminary data.</text>
</comment>
<dbReference type="Pfam" id="PF20231">
    <property type="entry name" value="DUF6589"/>
    <property type="match status" value="1"/>
</dbReference>
<keyword evidence="3" id="KW-1185">Reference proteome</keyword>
<dbReference type="InterPro" id="IPR046496">
    <property type="entry name" value="DUF6589"/>
</dbReference>
<gene>
    <name evidence="2" type="ORF">DXG03_002750</name>
</gene>
<dbReference type="EMBL" id="JABCKV010000183">
    <property type="protein sequence ID" value="KAG5642472.1"/>
    <property type="molecule type" value="Genomic_DNA"/>
</dbReference>
<evidence type="ECO:0000313" key="2">
    <source>
        <dbReference type="EMBL" id="KAG5642472.1"/>
    </source>
</evidence>
<dbReference type="Proteomes" id="UP000775547">
    <property type="component" value="Unassembled WGS sequence"/>
</dbReference>
<reference evidence="2" key="2">
    <citation type="submission" date="2021-10" db="EMBL/GenBank/DDBJ databases">
        <title>Phylogenomics reveals ancestral predisposition of the termite-cultivated fungus Termitomyces towards a domesticated lifestyle.</title>
        <authorList>
            <person name="Auxier B."/>
            <person name="Grum-Grzhimaylo A."/>
            <person name="Cardenas M.E."/>
            <person name="Lodge J.D."/>
            <person name="Laessoe T."/>
            <person name="Pedersen O."/>
            <person name="Smith M.E."/>
            <person name="Kuyper T.W."/>
            <person name="Franco-Molano E.A."/>
            <person name="Baroni T.J."/>
            <person name="Aanen D.K."/>
        </authorList>
    </citation>
    <scope>NUCLEOTIDE SEQUENCE</scope>
    <source>
        <strain evidence="2">AP01</strain>
        <tissue evidence="2">Mycelium</tissue>
    </source>
</reference>
<name>A0A9P7G870_9AGAR</name>
<reference evidence="2" key="1">
    <citation type="submission" date="2020-07" db="EMBL/GenBank/DDBJ databases">
        <authorList>
            <person name="Nieuwenhuis M."/>
            <person name="Van De Peppel L.J.J."/>
        </authorList>
    </citation>
    <scope>NUCLEOTIDE SEQUENCE</scope>
    <source>
        <strain evidence="2">AP01</strain>
        <tissue evidence="2">Mycelium</tissue>
    </source>
</reference>
<evidence type="ECO:0000259" key="1">
    <source>
        <dbReference type="Pfam" id="PF20231"/>
    </source>
</evidence>